<dbReference type="EMBL" id="MCFI01000024">
    <property type="protein sequence ID" value="ORY76070.1"/>
    <property type="molecule type" value="Genomic_DNA"/>
</dbReference>
<comment type="caution">
    <text evidence="1">The sequence shown here is derived from an EMBL/GenBank/DDBJ whole genome shotgun (WGS) entry which is preliminary data.</text>
</comment>
<proteinExistence type="predicted"/>
<accession>A0A1Y2EWY2</accession>
<gene>
    <name evidence="1" type="ORF">BCR37DRAFT_383625</name>
</gene>
<dbReference type="RefSeq" id="XP_040722523.1">
    <property type="nucleotide sequence ID" value="XM_040870094.1"/>
</dbReference>
<name>A0A1Y2EWY2_PROLT</name>
<reference evidence="1 2" key="1">
    <citation type="submission" date="2016-07" db="EMBL/GenBank/DDBJ databases">
        <title>Pervasive Adenine N6-methylation of Active Genes in Fungi.</title>
        <authorList>
            <consortium name="DOE Joint Genome Institute"/>
            <person name="Mondo S.J."/>
            <person name="Dannebaum R.O."/>
            <person name="Kuo R.C."/>
            <person name="Labutti K."/>
            <person name="Haridas S."/>
            <person name="Kuo A."/>
            <person name="Salamov A."/>
            <person name="Ahrendt S.R."/>
            <person name="Lipzen A."/>
            <person name="Sullivan W."/>
            <person name="Andreopoulos W.B."/>
            <person name="Clum A."/>
            <person name="Lindquist E."/>
            <person name="Daum C."/>
            <person name="Ramamoorthy G.K."/>
            <person name="Gryganskyi A."/>
            <person name="Culley D."/>
            <person name="Magnuson J.K."/>
            <person name="James T.Y."/>
            <person name="O'Malley M.A."/>
            <person name="Stajich J.E."/>
            <person name="Spatafora J.W."/>
            <person name="Visel A."/>
            <person name="Grigoriev I.V."/>
        </authorList>
    </citation>
    <scope>NUCLEOTIDE SEQUENCE [LARGE SCALE GENOMIC DNA]</scope>
    <source>
        <strain evidence="1 2">12-1054</strain>
    </source>
</reference>
<evidence type="ECO:0000313" key="1">
    <source>
        <dbReference type="EMBL" id="ORY76070.1"/>
    </source>
</evidence>
<evidence type="ECO:0000313" key="2">
    <source>
        <dbReference type="Proteomes" id="UP000193685"/>
    </source>
</evidence>
<dbReference type="AlphaFoldDB" id="A0A1Y2EWY2"/>
<sequence length="162" mass="18205">MAPQRMGSMPSWAGGITSAGVSNTLLFFPGAVIDTRANSNTRRKEGLTSFVCRCTMVVQFYQLRVTPTAFSDPASYGCQPSAVYDRLLSGTWLRRRSAEDEAEGIAELQPRRKCLHYDLEHDRVPDQRLCRRSDRQNDCLLIPQLPGHEPFGIGTGIMNVRW</sequence>
<dbReference type="GeneID" id="63786693"/>
<keyword evidence="2" id="KW-1185">Reference proteome</keyword>
<organism evidence="1 2">
    <name type="scientific">Protomyces lactucae-debilis</name>
    <dbReference type="NCBI Taxonomy" id="2754530"/>
    <lineage>
        <taxon>Eukaryota</taxon>
        <taxon>Fungi</taxon>
        <taxon>Dikarya</taxon>
        <taxon>Ascomycota</taxon>
        <taxon>Taphrinomycotina</taxon>
        <taxon>Taphrinomycetes</taxon>
        <taxon>Taphrinales</taxon>
        <taxon>Protomycetaceae</taxon>
        <taxon>Protomyces</taxon>
    </lineage>
</organism>
<protein>
    <submittedName>
        <fullName evidence="1">Uncharacterized protein</fullName>
    </submittedName>
</protein>
<dbReference type="Proteomes" id="UP000193685">
    <property type="component" value="Unassembled WGS sequence"/>
</dbReference>